<dbReference type="EMBL" id="JABXYM010000001">
    <property type="protein sequence ID" value="MCR6097468.1"/>
    <property type="molecule type" value="Genomic_DNA"/>
</dbReference>
<accession>A0A9Q4B329</accession>
<keyword evidence="4" id="KW-1185">Reference proteome</keyword>
<comment type="caution">
    <text evidence="3">The sequence shown here is derived from an EMBL/GenBank/DDBJ whole genome shotgun (WGS) entry which is preliminary data.</text>
</comment>
<comment type="similarity">
    <text evidence="1">In the N-terminal section; belongs to the LXG family.</text>
</comment>
<sequence>MKVLDVNTLQTGIDVTINDITSFCEHISAVQRAVRDFSALDDALRGKGGEAIRAFYEECHQPFLIFLHQSLIDYQFQLKDIKSAIQTFEPDEQGFIDEAFLMNDVQQGFSKVERKTIELTDEANSILASVQDIVTVNKITESDVMDGVRRGKLRAQEIVEQLHLLDDYGATLLEQTRDALQTMRTYLSDIESKFQSGDLSVTNFNSDALQDIASYNSIMDSIYNKETADIELNADTIEGMSLDDIEKAKNKTLEGLSDEGKSILKFAFNDLKNGHITKQEYLNILKGLQKIDNISDLENTEEELNITFIEYFIDNYKNIGINLWSDVMVALVKEWGKVSGEIGIVFNELGASIRDIGRAINKFGFKLTNKIHSFFNTVGKSLNTVGKGFSRFGKFIHGVGQAAGIGTMAAGFLIGMDDDLSNKGKTGGEAFLHNATSLGVGLITNHAGTLATRLAVPFLLGSNPGGWAVLGGIALGTVVTTGFNYAYDINFLGIQDGLDAAGQALDRTYNRAKDAVSSVVDSAGEAIKGGLDAINPMNWGWG</sequence>
<evidence type="ECO:0000313" key="3">
    <source>
        <dbReference type="EMBL" id="MCR6097468.1"/>
    </source>
</evidence>
<dbReference type="Proteomes" id="UP001057753">
    <property type="component" value="Unassembled WGS sequence"/>
</dbReference>
<dbReference type="RefSeq" id="WP_257821856.1">
    <property type="nucleotide sequence ID" value="NZ_JABXYM010000001.1"/>
</dbReference>
<organism evidence="3 4">
    <name type="scientific">Salipaludibacillus agaradhaerens</name>
    <name type="common">Bacillus agaradhaerens</name>
    <dbReference type="NCBI Taxonomy" id="76935"/>
    <lineage>
        <taxon>Bacteria</taxon>
        <taxon>Bacillati</taxon>
        <taxon>Bacillota</taxon>
        <taxon>Bacilli</taxon>
        <taxon>Bacillales</taxon>
        <taxon>Bacillaceae</taxon>
    </lineage>
</organism>
<dbReference type="PROSITE" id="PS51756">
    <property type="entry name" value="LXG"/>
    <property type="match status" value="1"/>
</dbReference>
<evidence type="ECO:0000313" key="4">
    <source>
        <dbReference type="Proteomes" id="UP001057753"/>
    </source>
</evidence>
<protein>
    <submittedName>
        <fullName evidence="3">LXG domain-containing protein</fullName>
    </submittedName>
</protein>
<evidence type="ECO:0000259" key="2">
    <source>
        <dbReference type="PROSITE" id="PS51756"/>
    </source>
</evidence>
<dbReference type="Pfam" id="PF04740">
    <property type="entry name" value="LXG"/>
    <property type="match status" value="1"/>
</dbReference>
<feature type="domain" description="LXG" evidence="2">
    <location>
        <begin position="1"/>
        <end position="235"/>
    </location>
</feature>
<evidence type="ECO:0000256" key="1">
    <source>
        <dbReference type="ARBA" id="ARBA00034117"/>
    </source>
</evidence>
<dbReference type="AlphaFoldDB" id="A0A9Q4B329"/>
<reference evidence="3" key="1">
    <citation type="submission" date="2020-06" db="EMBL/GenBank/DDBJ databases">
        <title>Insight into the genomes of haloalkaliphilic bacilli from Kenyan soda lakes.</title>
        <authorList>
            <person name="Mwirichia R."/>
            <person name="Villamizar G.C."/>
            <person name="Poehlein A."/>
            <person name="Mugweru J."/>
            <person name="Kipnyargis A."/>
            <person name="Kiplimo D."/>
            <person name="Orwa P."/>
            <person name="Daniel R."/>
        </authorList>
    </citation>
    <scope>NUCLEOTIDE SEQUENCE</scope>
    <source>
        <strain evidence="3">B1096_S55</strain>
    </source>
</reference>
<proteinExistence type="inferred from homology"/>
<dbReference type="InterPro" id="IPR006829">
    <property type="entry name" value="LXG_dom"/>
</dbReference>
<gene>
    <name evidence="3" type="ORF">HXA33_13020</name>
</gene>
<name>A0A9Q4B329_SALAG</name>